<protein>
    <submittedName>
        <fullName evidence="1">Uncharacterized protein</fullName>
    </submittedName>
</protein>
<accession>A0A9P3FXZ8</accession>
<reference evidence="1 2" key="1">
    <citation type="submission" date="2021-08" db="EMBL/GenBank/DDBJ databases">
        <title>Draft Genome Sequence of Phanerochaete sordida strain YK-624.</title>
        <authorList>
            <person name="Mori T."/>
            <person name="Dohra H."/>
            <person name="Suzuki T."/>
            <person name="Kawagishi H."/>
            <person name="Hirai H."/>
        </authorList>
    </citation>
    <scope>NUCLEOTIDE SEQUENCE [LARGE SCALE GENOMIC DNA]</scope>
    <source>
        <strain evidence="1 2">YK-624</strain>
    </source>
</reference>
<name>A0A9P3FXZ8_9APHY</name>
<dbReference type="AlphaFoldDB" id="A0A9P3FXZ8"/>
<organism evidence="1 2">
    <name type="scientific">Phanerochaete sordida</name>
    <dbReference type="NCBI Taxonomy" id="48140"/>
    <lineage>
        <taxon>Eukaryota</taxon>
        <taxon>Fungi</taxon>
        <taxon>Dikarya</taxon>
        <taxon>Basidiomycota</taxon>
        <taxon>Agaricomycotina</taxon>
        <taxon>Agaricomycetes</taxon>
        <taxon>Polyporales</taxon>
        <taxon>Phanerochaetaceae</taxon>
        <taxon>Phanerochaete</taxon>
    </lineage>
</organism>
<dbReference type="EMBL" id="BPQB01000002">
    <property type="protein sequence ID" value="GJE85263.1"/>
    <property type="molecule type" value="Genomic_DNA"/>
</dbReference>
<gene>
    <name evidence="1" type="ORF">PsYK624_013420</name>
</gene>
<evidence type="ECO:0000313" key="2">
    <source>
        <dbReference type="Proteomes" id="UP000703269"/>
    </source>
</evidence>
<dbReference type="Proteomes" id="UP000703269">
    <property type="component" value="Unassembled WGS sequence"/>
</dbReference>
<proteinExistence type="predicted"/>
<keyword evidence="2" id="KW-1185">Reference proteome</keyword>
<comment type="caution">
    <text evidence="1">The sequence shown here is derived from an EMBL/GenBank/DDBJ whole genome shotgun (WGS) entry which is preliminary data.</text>
</comment>
<evidence type="ECO:0000313" key="1">
    <source>
        <dbReference type="EMBL" id="GJE85263.1"/>
    </source>
</evidence>
<sequence>MVGRILAKSLVDAGGIPVAFPRLALEPIQSDDLVGVHRLARWIQPLSRSAAFDRFVTMTSYIARASAAHGRDCLKFKHVYDAVPLLKGITAELGDLQLSHIHDGDVVYVEFYAVRRPGTSVLAFNFSRITRLAEHSTLY</sequence>